<protein>
    <submittedName>
        <fullName evidence="1">Uncharacterized protein</fullName>
    </submittedName>
</protein>
<evidence type="ECO:0000313" key="1">
    <source>
        <dbReference type="EMBL" id="OGK15548.1"/>
    </source>
</evidence>
<dbReference type="Proteomes" id="UP000177208">
    <property type="component" value="Unassembled WGS sequence"/>
</dbReference>
<accession>A0A1F7G9F1</accession>
<sequence>MRSRSLQAWLEGTDFPVASEGKSQQIPIEEDRCTHLLKSRLFILCIVLRKFYIFEAVLFLFSDRSEEISRDRKYQITE</sequence>
<evidence type="ECO:0000313" key="2">
    <source>
        <dbReference type="Proteomes" id="UP000177208"/>
    </source>
</evidence>
<organism evidence="1 2">
    <name type="scientific">Candidatus Roizmanbacteria bacterium RIFCSPHIGHO2_01_FULL_39_12c</name>
    <dbReference type="NCBI Taxonomy" id="1802031"/>
    <lineage>
        <taxon>Bacteria</taxon>
        <taxon>Candidatus Roizmaniibacteriota</taxon>
    </lineage>
</organism>
<reference evidence="1 2" key="1">
    <citation type="journal article" date="2016" name="Nat. Commun.">
        <title>Thousands of microbial genomes shed light on interconnected biogeochemical processes in an aquifer system.</title>
        <authorList>
            <person name="Anantharaman K."/>
            <person name="Brown C.T."/>
            <person name="Hug L.A."/>
            <person name="Sharon I."/>
            <person name="Castelle C.J."/>
            <person name="Probst A.J."/>
            <person name="Thomas B.C."/>
            <person name="Singh A."/>
            <person name="Wilkins M.J."/>
            <person name="Karaoz U."/>
            <person name="Brodie E.L."/>
            <person name="Williams K.H."/>
            <person name="Hubbard S.S."/>
            <person name="Banfield J.F."/>
        </authorList>
    </citation>
    <scope>NUCLEOTIDE SEQUENCE [LARGE SCALE GENOMIC DNA]</scope>
</reference>
<name>A0A1F7G9F1_9BACT</name>
<comment type="caution">
    <text evidence="1">The sequence shown here is derived from an EMBL/GenBank/DDBJ whole genome shotgun (WGS) entry which is preliminary data.</text>
</comment>
<dbReference type="EMBL" id="MFZG01000035">
    <property type="protein sequence ID" value="OGK15548.1"/>
    <property type="molecule type" value="Genomic_DNA"/>
</dbReference>
<proteinExistence type="predicted"/>
<gene>
    <name evidence="1" type="ORF">A2774_06015</name>
</gene>
<dbReference type="AlphaFoldDB" id="A0A1F7G9F1"/>